<dbReference type="Gene3D" id="3.10.450.50">
    <property type="match status" value="1"/>
</dbReference>
<dbReference type="CDD" id="cd00531">
    <property type="entry name" value="NTF2_like"/>
    <property type="match status" value="1"/>
</dbReference>
<organism evidence="1 2">
    <name type="scientific">Citricoccus parietis</name>
    <dbReference type="NCBI Taxonomy" id="592307"/>
    <lineage>
        <taxon>Bacteria</taxon>
        <taxon>Bacillati</taxon>
        <taxon>Actinomycetota</taxon>
        <taxon>Actinomycetes</taxon>
        <taxon>Micrococcales</taxon>
        <taxon>Micrococcaceae</taxon>
        <taxon>Citricoccus</taxon>
    </lineage>
</organism>
<dbReference type="InterPro" id="IPR037401">
    <property type="entry name" value="SnoaL-like"/>
</dbReference>
<reference evidence="1 2" key="1">
    <citation type="submission" date="2024-09" db="EMBL/GenBank/DDBJ databases">
        <authorList>
            <person name="Sun Q."/>
            <person name="Mori K."/>
        </authorList>
    </citation>
    <scope>NUCLEOTIDE SEQUENCE [LARGE SCALE GENOMIC DNA]</scope>
    <source>
        <strain evidence="1 2">CCM 7609</strain>
    </source>
</reference>
<dbReference type="Proteomes" id="UP001589575">
    <property type="component" value="Unassembled WGS sequence"/>
</dbReference>
<keyword evidence="2" id="KW-1185">Reference proteome</keyword>
<comment type="caution">
    <text evidence="1">The sequence shown here is derived from an EMBL/GenBank/DDBJ whole genome shotgun (WGS) entry which is preliminary data.</text>
</comment>
<dbReference type="Pfam" id="PF13577">
    <property type="entry name" value="SnoaL_4"/>
    <property type="match status" value="1"/>
</dbReference>
<proteinExistence type="predicted"/>
<protein>
    <submittedName>
        <fullName evidence="1">Nuclear transport factor 2 family protein</fullName>
    </submittedName>
</protein>
<sequence>MRPEPTQEAIQQLLDKDAIKDTLYDYAYFLDMNYTDELAQLFTDDCYVAYGPGFGAEGIDAYRETLEGVGTFFTGTSHHVSNIKIDFEDEDTARVRSGLLAWHRYQRERPDGYVLGQYHDVMVRTPQGWRFKRRELQHAGTIDFHTKPEHQTMIARRS</sequence>
<dbReference type="EMBL" id="JBHMFI010000023">
    <property type="protein sequence ID" value="MFB9075312.1"/>
    <property type="molecule type" value="Genomic_DNA"/>
</dbReference>
<dbReference type="SUPFAM" id="SSF54427">
    <property type="entry name" value="NTF2-like"/>
    <property type="match status" value="1"/>
</dbReference>
<evidence type="ECO:0000313" key="1">
    <source>
        <dbReference type="EMBL" id="MFB9075312.1"/>
    </source>
</evidence>
<name>A0ABV5G8L8_9MICC</name>
<accession>A0ABV5G8L8</accession>
<gene>
    <name evidence="1" type="ORF">ACFFX0_30735</name>
</gene>
<evidence type="ECO:0000313" key="2">
    <source>
        <dbReference type="Proteomes" id="UP001589575"/>
    </source>
</evidence>
<dbReference type="InterPro" id="IPR032710">
    <property type="entry name" value="NTF2-like_dom_sf"/>
</dbReference>